<dbReference type="PANTHER" id="PTHR43489">
    <property type="entry name" value="ISOMERASE"/>
    <property type="match status" value="1"/>
</dbReference>
<keyword evidence="11" id="KW-1185">Reference proteome</keyword>
<evidence type="ECO:0000256" key="6">
    <source>
        <dbReference type="ARBA" id="ARBA00023235"/>
    </source>
</evidence>
<evidence type="ECO:0000256" key="1">
    <source>
        <dbReference type="ARBA" id="ARBA00000476"/>
    </source>
</evidence>
<dbReference type="FunFam" id="3.20.20.150:FF:000007">
    <property type="entry name" value="Hydroxypyruvate isomerase"/>
    <property type="match status" value="1"/>
</dbReference>
<protein>
    <recommendedName>
        <fullName evidence="5 7">Putative hydroxypyruvate isomerase</fullName>
        <ecNumber evidence="4 7">5.3.1.22</ecNumber>
    </recommendedName>
</protein>
<dbReference type="InterPro" id="IPR036237">
    <property type="entry name" value="Xyl_isomerase-like_sf"/>
</dbReference>
<dbReference type="SUPFAM" id="SSF51658">
    <property type="entry name" value="Xylose isomerase-like"/>
    <property type="match status" value="1"/>
</dbReference>
<name>A0AAN9V2M3_9ORTH</name>
<feature type="active site" description="Proton donor/acceptor" evidence="8">
    <location>
        <position position="241"/>
    </location>
</feature>
<gene>
    <name evidence="10" type="ORF">R5R35_003615</name>
</gene>
<comment type="similarity">
    <text evidence="3 7">Belongs to the hyi family.</text>
</comment>
<proteinExistence type="inferred from homology"/>
<evidence type="ECO:0000313" key="10">
    <source>
        <dbReference type="EMBL" id="KAK7789300.1"/>
    </source>
</evidence>
<dbReference type="InterPro" id="IPR026040">
    <property type="entry name" value="HyI-like"/>
</dbReference>
<evidence type="ECO:0000256" key="2">
    <source>
        <dbReference type="ARBA" id="ARBA00002968"/>
    </source>
</evidence>
<evidence type="ECO:0000256" key="5">
    <source>
        <dbReference type="ARBA" id="ARBA00017985"/>
    </source>
</evidence>
<dbReference type="Pfam" id="PF01261">
    <property type="entry name" value="AP_endonuc_2"/>
    <property type="match status" value="1"/>
</dbReference>
<dbReference type="Gene3D" id="3.20.20.150">
    <property type="entry name" value="Divalent-metal-dependent TIM barrel enzymes"/>
    <property type="match status" value="1"/>
</dbReference>
<dbReference type="PIRSF" id="PIRSF006241">
    <property type="entry name" value="HyI"/>
    <property type="match status" value="1"/>
</dbReference>
<dbReference type="AlphaFoldDB" id="A0AAN9V2M3"/>
<evidence type="ECO:0000259" key="9">
    <source>
        <dbReference type="Pfam" id="PF01261"/>
    </source>
</evidence>
<dbReference type="PANTHER" id="PTHR43489:SF6">
    <property type="entry name" value="HYDROXYPYRUVATE ISOMERASE-RELATED"/>
    <property type="match status" value="1"/>
</dbReference>
<evidence type="ECO:0000256" key="4">
    <source>
        <dbReference type="ARBA" id="ARBA00012570"/>
    </source>
</evidence>
<evidence type="ECO:0000256" key="8">
    <source>
        <dbReference type="PIRSR" id="PIRSR006241-50"/>
    </source>
</evidence>
<evidence type="ECO:0000256" key="3">
    <source>
        <dbReference type="ARBA" id="ARBA00005962"/>
    </source>
</evidence>
<evidence type="ECO:0000313" key="11">
    <source>
        <dbReference type="Proteomes" id="UP001378592"/>
    </source>
</evidence>
<dbReference type="InterPro" id="IPR050417">
    <property type="entry name" value="Sugar_Epim/Isomerase"/>
</dbReference>
<accession>A0AAN9V2M3</accession>
<dbReference type="Proteomes" id="UP001378592">
    <property type="component" value="Unassembled WGS sequence"/>
</dbReference>
<sequence length="262" mass="29710">MPLKFCANLSFMFQETASLLERYGLAKQAGFRAVECAFPYDFSTEDVVAAKKNAGVEQVLINVFVGDVTKGELGFAALPGQEEEFKNSISLAIKYAKALECPRIHIMSGRVEDVTRENADTYEKNIRYATSLLEKENIVGLIEPINPYSVPKYYMNSYEKGLELVKKINSPNLKLMMDLFHLQHLRGNLTHNIEDLLPYVGHIQIAQVPHRNEPDTNGEINYQYVFSVLEKNGYNGWIGLEYKPLEATAVGLKWIRNFGYSL</sequence>
<feature type="active site" description="Proton donor/acceptor" evidence="8">
    <location>
        <position position="143"/>
    </location>
</feature>
<organism evidence="10 11">
    <name type="scientific">Gryllus longicercus</name>
    <dbReference type="NCBI Taxonomy" id="2509291"/>
    <lineage>
        <taxon>Eukaryota</taxon>
        <taxon>Metazoa</taxon>
        <taxon>Ecdysozoa</taxon>
        <taxon>Arthropoda</taxon>
        <taxon>Hexapoda</taxon>
        <taxon>Insecta</taxon>
        <taxon>Pterygota</taxon>
        <taxon>Neoptera</taxon>
        <taxon>Polyneoptera</taxon>
        <taxon>Orthoptera</taxon>
        <taxon>Ensifera</taxon>
        <taxon>Gryllidea</taxon>
        <taxon>Grylloidea</taxon>
        <taxon>Gryllidae</taxon>
        <taxon>Gryllinae</taxon>
        <taxon>Gryllus</taxon>
    </lineage>
</organism>
<dbReference type="GO" id="GO:0008903">
    <property type="term" value="F:hydroxypyruvate isomerase activity"/>
    <property type="evidence" value="ECO:0007669"/>
    <property type="project" value="UniProtKB-EC"/>
</dbReference>
<dbReference type="GO" id="GO:0046487">
    <property type="term" value="P:glyoxylate metabolic process"/>
    <property type="evidence" value="ECO:0007669"/>
    <property type="project" value="TreeGrafter"/>
</dbReference>
<comment type="catalytic activity">
    <reaction evidence="1 7">
        <text>3-hydroxypyruvate = 2-hydroxy-3-oxopropanoate</text>
        <dbReference type="Rhea" id="RHEA:11952"/>
        <dbReference type="ChEBI" id="CHEBI:17180"/>
        <dbReference type="ChEBI" id="CHEBI:57978"/>
        <dbReference type="EC" id="5.3.1.22"/>
    </reaction>
</comment>
<comment type="caution">
    <text evidence="10">The sequence shown here is derived from an EMBL/GenBank/DDBJ whole genome shotgun (WGS) entry which is preliminary data.</text>
</comment>
<feature type="domain" description="Xylose isomerase-like TIM barrel" evidence="9">
    <location>
        <begin position="25"/>
        <end position="257"/>
    </location>
</feature>
<keyword evidence="6 7" id="KW-0413">Isomerase</keyword>
<comment type="function">
    <text evidence="2 7">Catalyzes the reversible isomerization between hydroxypyruvate and 2-hydroxy-3-oxopropanoate (also termed tartronate semialdehyde).</text>
</comment>
<evidence type="ECO:0000256" key="7">
    <source>
        <dbReference type="PIRNR" id="PIRNR006241"/>
    </source>
</evidence>
<reference evidence="10 11" key="1">
    <citation type="submission" date="2024-03" db="EMBL/GenBank/DDBJ databases">
        <title>The genome assembly and annotation of the cricket Gryllus longicercus Weissman &amp; Gray.</title>
        <authorList>
            <person name="Szrajer S."/>
            <person name="Gray D."/>
            <person name="Ylla G."/>
        </authorList>
    </citation>
    <scope>NUCLEOTIDE SEQUENCE [LARGE SCALE GENOMIC DNA]</scope>
    <source>
        <strain evidence="10">DAG 2021-001</strain>
        <tissue evidence="10">Whole body minus gut</tissue>
    </source>
</reference>
<dbReference type="InterPro" id="IPR013022">
    <property type="entry name" value="Xyl_isomerase-like_TIM-brl"/>
</dbReference>
<dbReference type="EC" id="5.3.1.22" evidence="4 7"/>
<dbReference type="EMBL" id="JAZDUA010000789">
    <property type="protein sequence ID" value="KAK7789300.1"/>
    <property type="molecule type" value="Genomic_DNA"/>
</dbReference>